<dbReference type="EnsemblProtists" id="EKX53518">
    <property type="protein sequence ID" value="EKX53518"/>
    <property type="gene ID" value="GUITHDRAFT_101217"/>
</dbReference>
<dbReference type="AlphaFoldDB" id="L1JZI0"/>
<accession>L1JZI0</accession>
<proteinExistence type="predicted"/>
<name>L1JZI0_GUITC</name>
<dbReference type="RefSeq" id="XP_005840498.1">
    <property type="nucleotide sequence ID" value="XM_005840441.1"/>
</dbReference>
<dbReference type="EMBL" id="JH992970">
    <property type="protein sequence ID" value="EKX53518.1"/>
    <property type="molecule type" value="Genomic_DNA"/>
</dbReference>
<dbReference type="GeneID" id="17310030"/>
<gene>
    <name evidence="1" type="ORF">GUITHDRAFT_101217</name>
</gene>
<evidence type="ECO:0000313" key="1">
    <source>
        <dbReference type="EMBL" id="EKX53518.1"/>
    </source>
</evidence>
<dbReference type="Proteomes" id="UP000011087">
    <property type="component" value="Unassembled WGS sequence"/>
</dbReference>
<dbReference type="KEGG" id="gtt:GUITHDRAFT_101217"/>
<protein>
    <submittedName>
        <fullName evidence="1 2">Uncharacterized protein</fullName>
    </submittedName>
</protein>
<reference evidence="3" key="2">
    <citation type="submission" date="2012-11" db="EMBL/GenBank/DDBJ databases">
        <authorList>
            <person name="Kuo A."/>
            <person name="Curtis B.A."/>
            <person name="Tanifuji G."/>
            <person name="Burki F."/>
            <person name="Gruber A."/>
            <person name="Irimia M."/>
            <person name="Maruyama S."/>
            <person name="Arias M.C."/>
            <person name="Ball S.G."/>
            <person name="Gile G.H."/>
            <person name="Hirakawa Y."/>
            <person name="Hopkins J.F."/>
            <person name="Rensing S.A."/>
            <person name="Schmutz J."/>
            <person name="Symeonidi A."/>
            <person name="Elias M."/>
            <person name="Eveleigh R.J."/>
            <person name="Herman E.K."/>
            <person name="Klute M.J."/>
            <person name="Nakayama T."/>
            <person name="Obornik M."/>
            <person name="Reyes-Prieto A."/>
            <person name="Armbrust E.V."/>
            <person name="Aves S.J."/>
            <person name="Beiko R.G."/>
            <person name="Coutinho P."/>
            <person name="Dacks J.B."/>
            <person name="Durnford D.G."/>
            <person name="Fast N.M."/>
            <person name="Green B.R."/>
            <person name="Grisdale C."/>
            <person name="Hempe F."/>
            <person name="Henrissat B."/>
            <person name="Hoppner M.P."/>
            <person name="Ishida K.-I."/>
            <person name="Kim E."/>
            <person name="Koreny L."/>
            <person name="Kroth P.G."/>
            <person name="Liu Y."/>
            <person name="Malik S.-B."/>
            <person name="Maier U.G."/>
            <person name="McRose D."/>
            <person name="Mock T."/>
            <person name="Neilson J.A."/>
            <person name="Onodera N.T."/>
            <person name="Poole A.M."/>
            <person name="Pritham E.J."/>
            <person name="Richards T.A."/>
            <person name="Rocap G."/>
            <person name="Roy S.W."/>
            <person name="Sarai C."/>
            <person name="Schaack S."/>
            <person name="Shirato S."/>
            <person name="Slamovits C.H."/>
            <person name="Spencer D.F."/>
            <person name="Suzuki S."/>
            <person name="Worden A.Z."/>
            <person name="Zauner S."/>
            <person name="Barry K."/>
            <person name="Bell C."/>
            <person name="Bharti A.K."/>
            <person name="Crow J.A."/>
            <person name="Grimwood J."/>
            <person name="Kramer R."/>
            <person name="Lindquist E."/>
            <person name="Lucas S."/>
            <person name="Salamov A."/>
            <person name="McFadden G.I."/>
            <person name="Lane C.E."/>
            <person name="Keeling P.J."/>
            <person name="Gray M.W."/>
            <person name="Grigoriev I.V."/>
            <person name="Archibald J.M."/>
        </authorList>
    </citation>
    <scope>NUCLEOTIDE SEQUENCE</scope>
    <source>
        <strain evidence="3">CCMP2712</strain>
    </source>
</reference>
<evidence type="ECO:0000313" key="3">
    <source>
        <dbReference type="Proteomes" id="UP000011087"/>
    </source>
</evidence>
<evidence type="ECO:0000313" key="2">
    <source>
        <dbReference type="EnsemblProtists" id="EKX53518"/>
    </source>
</evidence>
<organism evidence="1">
    <name type="scientific">Guillardia theta (strain CCMP2712)</name>
    <name type="common">Cryptophyte</name>
    <dbReference type="NCBI Taxonomy" id="905079"/>
    <lineage>
        <taxon>Eukaryota</taxon>
        <taxon>Cryptophyceae</taxon>
        <taxon>Pyrenomonadales</taxon>
        <taxon>Geminigeraceae</taxon>
        <taxon>Guillardia</taxon>
    </lineage>
</organism>
<sequence length="136" mass="15986">MDSQTRELQQLVALWKHMKQIPRRQSERRLNAAKHMYMKTLDSQALCPQMRKAVLDSLKKDTYRRRTWHQFDMEGCELLQSMGPRHICAKGCYFLHYAPAREAARLRRWVEAQGGSQSLLNGWYAKMERAGCVMPS</sequence>
<reference evidence="2" key="3">
    <citation type="submission" date="2015-06" db="UniProtKB">
        <authorList>
            <consortium name="EnsemblProtists"/>
        </authorList>
    </citation>
    <scope>IDENTIFICATION</scope>
</reference>
<reference evidence="1 3" key="1">
    <citation type="journal article" date="2012" name="Nature">
        <title>Algal genomes reveal evolutionary mosaicism and the fate of nucleomorphs.</title>
        <authorList>
            <consortium name="DOE Joint Genome Institute"/>
            <person name="Curtis B.A."/>
            <person name="Tanifuji G."/>
            <person name="Burki F."/>
            <person name="Gruber A."/>
            <person name="Irimia M."/>
            <person name="Maruyama S."/>
            <person name="Arias M.C."/>
            <person name="Ball S.G."/>
            <person name="Gile G.H."/>
            <person name="Hirakawa Y."/>
            <person name="Hopkins J.F."/>
            <person name="Kuo A."/>
            <person name="Rensing S.A."/>
            <person name="Schmutz J."/>
            <person name="Symeonidi A."/>
            <person name="Elias M."/>
            <person name="Eveleigh R.J."/>
            <person name="Herman E.K."/>
            <person name="Klute M.J."/>
            <person name="Nakayama T."/>
            <person name="Obornik M."/>
            <person name="Reyes-Prieto A."/>
            <person name="Armbrust E.V."/>
            <person name="Aves S.J."/>
            <person name="Beiko R.G."/>
            <person name="Coutinho P."/>
            <person name="Dacks J.B."/>
            <person name="Durnford D.G."/>
            <person name="Fast N.M."/>
            <person name="Green B.R."/>
            <person name="Grisdale C.J."/>
            <person name="Hempel F."/>
            <person name="Henrissat B."/>
            <person name="Hoppner M.P."/>
            <person name="Ishida K."/>
            <person name="Kim E."/>
            <person name="Koreny L."/>
            <person name="Kroth P.G."/>
            <person name="Liu Y."/>
            <person name="Malik S.B."/>
            <person name="Maier U.G."/>
            <person name="McRose D."/>
            <person name="Mock T."/>
            <person name="Neilson J.A."/>
            <person name="Onodera N.T."/>
            <person name="Poole A.M."/>
            <person name="Pritham E.J."/>
            <person name="Richards T.A."/>
            <person name="Rocap G."/>
            <person name="Roy S.W."/>
            <person name="Sarai C."/>
            <person name="Schaack S."/>
            <person name="Shirato S."/>
            <person name="Slamovits C.H."/>
            <person name="Spencer D.F."/>
            <person name="Suzuki S."/>
            <person name="Worden A.Z."/>
            <person name="Zauner S."/>
            <person name="Barry K."/>
            <person name="Bell C."/>
            <person name="Bharti A.K."/>
            <person name="Crow J.A."/>
            <person name="Grimwood J."/>
            <person name="Kramer R."/>
            <person name="Lindquist E."/>
            <person name="Lucas S."/>
            <person name="Salamov A."/>
            <person name="McFadden G.I."/>
            <person name="Lane C.E."/>
            <person name="Keeling P.J."/>
            <person name="Gray M.W."/>
            <person name="Grigoriev I.V."/>
            <person name="Archibald J.M."/>
        </authorList>
    </citation>
    <scope>NUCLEOTIDE SEQUENCE</scope>
    <source>
        <strain evidence="1 3">CCMP2712</strain>
    </source>
</reference>
<dbReference type="HOGENOM" id="CLU_1879376_0_0_1"/>
<dbReference type="PaxDb" id="55529-EKX53518"/>
<keyword evidence="3" id="KW-1185">Reference proteome</keyword>